<feature type="region of interest" description="Disordered" evidence="1">
    <location>
        <begin position="13"/>
        <end position="44"/>
    </location>
</feature>
<accession>A0AB38P2L8</accession>
<name>A0AB38P2L8_9ENTR</name>
<reference evidence="2 3" key="1">
    <citation type="journal article" date="2019" name="Sci. Rep.">
        <title>Differences in resource use lead to coexistence of seed-transmitted microbial populations.</title>
        <authorList>
            <person name="Torres-Cortes G."/>
            <person name="Garcia B.J."/>
            <person name="Compant S."/>
            <person name="Rezki S."/>
            <person name="Jones P."/>
            <person name="Preveaux A."/>
            <person name="Briand M."/>
            <person name="Roulet A."/>
            <person name="Bouchez O."/>
            <person name="Jacobson D."/>
            <person name="Barret M."/>
        </authorList>
    </citation>
    <scope>NUCLEOTIDE SEQUENCE [LARGE SCALE GENOMIC DNA]</scope>
    <source>
        <strain evidence="2 3">CFBP13530</strain>
    </source>
</reference>
<comment type="caution">
    <text evidence="2">The sequence shown here is derived from an EMBL/GenBank/DDBJ whole genome shotgun (WGS) entry which is preliminary data.</text>
</comment>
<feature type="compositionally biased region" description="Basic and acidic residues" evidence="1">
    <location>
        <begin position="13"/>
        <end position="32"/>
    </location>
</feature>
<evidence type="ECO:0000313" key="2">
    <source>
        <dbReference type="EMBL" id="TKK16936.1"/>
    </source>
</evidence>
<dbReference type="KEGG" id="ecan:CWI88_01065"/>
<protein>
    <submittedName>
        <fullName evidence="2">Uncharacterized protein</fullName>
    </submittedName>
</protein>
<dbReference type="AlphaFoldDB" id="A0AB38P2L8"/>
<organism evidence="2 3">
    <name type="scientific">Enterobacter cancerogenus</name>
    <dbReference type="NCBI Taxonomy" id="69218"/>
    <lineage>
        <taxon>Bacteria</taxon>
        <taxon>Pseudomonadati</taxon>
        <taxon>Pseudomonadota</taxon>
        <taxon>Gammaproteobacteria</taxon>
        <taxon>Enterobacterales</taxon>
        <taxon>Enterobacteriaceae</taxon>
        <taxon>Enterobacter</taxon>
        <taxon>Enterobacter cloacae complex</taxon>
    </lineage>
</organism>
<sequence>MAVVLQEKVREFAMDNDKQNRDLPGGKRHEMQEDGNEMPLIGNERPCQRTKRNNVSVYYR</sequence>
<evidence type="ECO:0000313" key="3">
    <source>
        <dbReference type="Proteomes" id="UP000306327"/>
    </source>
</evidence>
<dbReference type="Proteomes" id="UP000306327">
    <property type="component" value="Unassembled WGS sequence"/>
</dbReference>
<proteinExistence type="predicted"/>
<evidence type="ECO:0000256" key="1">
    <source>
        <dbReference type="SAM" id="MobiDB-lite"/>
    </source>
</evidence>
<dbReference type="EMBL" id="QGAL01000005">
    <property type="protein sequence ID" value="TKK16936.1"/>
    <property type="molecule type" value="Genomic_DNA"/>
</dbReference>
<gene>
    <name evidence="2" type="ORF">EcCFBP13530_17500</name>
</gene>